<evidence type="ECO:0000259" key="12">
    <source>
        <dbReference type="PROSITE" id="PS50011"/>
    </source>
</evidence>
<evidence type="ECO:0000256" key="4">
    <source>
        <dbReference type="ARBA" id="ARBA00012513"/>
    </source>
</evidence>
<evidence type="ECO:0000313" key="13">
    <source>
        <dbReference type="EMBL" id="RJE20386.1"/>
    </source>
</evidence>
<evidence type="ECO:0000256" key="7">
    <source>
        <dbReference type="ARBA" id="ARBA00022895"/>
    </source>
</evidence>
<evidence type="ECO:0000256" key="11">
    <source>
        <dbReference type="ARBA" id="ARBA00048679"/>
    </source>
</evidence>
<sequence>MEQTTPQDSFSQKVPLLRADYQRKRDNTNLVPPTGRSVVDLSVDVIDNVICYTYWYEDEDDTACVRLADIPNTLSGDILRLQQDLPLRKGSYEVTGDQLRILEHAPLPPDDDSEDVSAILSLLPVVEVNPNKHFVKKPKYNSEIQNLLKCQGGSCPGVPKSNNIVQLLGKSPQGDLVFEKFRPRYILAFVNTLAMYKRWILQLISGLGCLHSLGIIHRDLRIDNLVFSSDGSRLLICDLEARWGNRLAPEISRHPALEAGWTEKSDIHDIGNVIKGMIYGNAPITNQVEWHVPSPLAAIVDACMSDVPEERPRLDDLYAMVEKINVNDTNVAYFEED</sequence>
<dbReference type="Gene3D" id="1.10.510.10">
    <property type="entry name" value="Transferase(Phosphotransferase) domain 1"/>
    <property type="match status" value="1"/>
</dbReference>
<comment type="catalytic activity">
    <reaction evidence="10">
        <text>L-threonyl-[protein] + ATP = O-phospho-L-threonyl-[protein] + ADP + H(+)</text>
        <dbReference type="Rhea" id="RHEA:46608"/>
        <dbReference type="Rhea" id="RHEA-COMP:11060"/>
        <dbReference type="Rhea" id="RHEA-COMP:11605"/>
        <dbReference type="ChEBI" id="CHEBI:15378"/>
        <dbReference type="ChEBI" id="CHEBI:30013"/>
        <dbReference type="ChEBI" id="CHEBI:30616"/>
        <dbReference type="ChEBI" id="CHEBI:61977"/>
        <dbReference type="ChEBI" id="CHEBI:456216"/>
        <dbReference type="EC" id="2.7.11.1"/>
    </reaction>
</comment>
<dbReference type="InterPro" id="IPR008266">
    <property type="entry name" value="Tyr_kinase_AS"/>
</dbReference>
<dbReference type="GO" id="GO:0005524">
    <property type="term" value="F:ATP binding"/>
    <property type="evidence" value="ECO:0007669"/>
    <property type="project" value="InterPro"/>
</dbReference>
<dbReference type="PROSITE" id="PS00109">
    <property type="entry name" value="PROTEIN_KINASE_TYR"/>
    <property type="match status" value="1"/>
</dbReference>
<dbReference type="InterPro" id="IPR011009">
    <property type="entry name" value="Kinase-like_dom_sf"/>
</dbReference>
<evidence type="ECO:0000256" key="5">
    <source>
        <dbReference type="ARBA" id="ARBA00013948"/>
    </source>
</evidence>
<dbReference type="AlphaFoldDB" id="A0A3A2ZBT3"/>
<organism evidence="13 14">
    <name type="scientific">Aspergillus sclerotialis</name>
    <dbReference type="NCBI Taxonomy" id="2070753"/>
    <lineage>
        <taxon>Eukaryota</taxon>
        <taxon>Fungi</taxon>
        <taxon>Dikarya</taxon>
        <taxon>Ascomycota</taxon>
        <taxon>Pezizomycotina</taxon>
        <taxon>Eurotiomycetes</taxon>
        <taxon>Eurotiomycetidae</taxon>
        <taxon>Eurotiales</taxon>
        <taxon>Aspergillaceae</taxon>
        <taxon>Aspergillus</taxon>
        <taxon>Aspergillus subgen. Polypaecilum</taxon>
    </lineage>
</organism>
<name>A0A3A2ZBT3_9EURO</name>
<evidence type="ECO:0000256" key="2">
    <source>
        <dbReference type="ARBA" id="ARBA00004574"/>
    </source>
</evidence>
<dbReference type="EMBL" id="MVGC01000312">
    <property type="protein sequence ID" value="RJE20386.1"/>
    <property type="molecule type" value="Genomic_DNA"/>
</dbReference>
<evidence type="ECO:0000256" key="1">
    <source>
        <dbReference type="ARBA" id="ARBA00003747"/>
    </source>
</evidence>
<keyword evidence="7" id="KW-0158">Chromosome</keyword>
<comment type="catalytic activity">
    <reaction evidence="11">
        <text>L-seryl-[protein] + ATP = O-phospho-L-seryl-[protein] + ADP + H(+)</text>
        <dbReference type="Rhea" id="RHEA:17989"/>
        <dbReference type="Rhea" id="RHEA-COMP:9863"/>
        <dbReference type="Rhea" id="RHEA-COMP:11604"/>
        <dbReference type="ChEBI" id="CHEBI:15378"/>
        <dbReference type="ChEBI" id="CHEBI:29999"/>
        <dbReference type="ChEBI" id="CHEBI:30616"/>
        <dbReference type="ChEBI" id="CHEBI:83421"/>
        <dbReference type="ChEBI" id="CHEBI:456216"/>
        <dbReference type="EC" id="2.7.11.1"/>
    </reaction>
</comment>
<comment type="subunit">
    <text evidence="3">Component of the EKC/KEOPS complex composed of at least BUD32, CGI121, GON7, KAE1 and PCC1; the whole complex dimerizes.</text>
</comment>
<keyword evidence="7" id="KW-0779">Telomere</keyword>
<comment type="function">
    <text evidence="1">Component of the EKC/KEOPS complex that is required for the formation of a threonylcarbamoyl group on adenosine at position 37 (t(6)A37) in tRNAs that read codons beginning with adenine. The complex is probably involved in the transfer of the threonylcarbamoyl moiety of threonylcarbamoyl-AMP (TC-AMP) to the N6 group of A37. BUD32 has ATPase activity in the context of the EKC/KEOPS complex and likely plays a supporting role to the catalytic subunit KAE1. The EKC/KEOPS complex also promotes both telomere uncapping and telomere elongation. The complex is required for efficient recruitment of transcriptional coactivators.</text>
</comment>
<comment type="subcellular location">
    <subcellularLocation>
        <location evidence="2">Chromosome</location>
        <location evidence="2">Telomere</location>
    </subcellularLocation>
</comment>
<proteinExistence type="predicted"/>
<evidence type="ECO:0000313" key="14">
    <source>
        <dbReference type="Proteomes" id="UP000266188"/>
    </source>
</evidence>
<evidence type="ECO:0000256" key="9">
    <source>
        <dbReference type="ARBA" id="ARBA00033194"/>
    </source>
</evidence>
<feature type="domain" description="Protein kinase" evidence="12">
    <location>
        <begin position="28"/>
        <end position="337"/>
    </location>
</feature>
<gene>
    <name evidence="13" type="ORF">PHISCL_07282</name>
</gene>
<reference evidence="14" key="1">
    <citation type="submission" date="2017-02" db="EMBL/GenBank/DDBJ databases">
        <authorList>
            <person name="Tafer H."/>
            <person name="Lopandic K."/>
        </authorList>
    </citation>
    <scope>NUCLEOTIDE SEQUENCE [LARGE SCALE GENOMIC DNA]</scope>
    <source>
        <strain evidence="14">CBS 366.77</strain>
    </source>
</reference>
<dbReference type="InterPro" id="IPR000719">
    <property type="entry name" value="Prot_kinase_dom"/>
</dbReference>
<dbReference type="SUPFAM" id="SSF56112">
    <property type="entry name" value="Protein kinase-like (PK-like)"/>
    <property type="match status" value="1"/>
</dbReference>
<accession>A0A3A2ZBT3</accession>
<dbReference type="Proteomes" id="UP000266188">
    <property type="component" value="Unassembled WGS sequence"/>
</dbReference>
<dbReference type="PROSITE" id="PS50011">
    <property type="entry name" value="PROTEIN_KINASE_DOM"/>
    <property type="match status" value="1"/>
</dbReference>
<protein>
    <recommendedName>
        <fullName evidence="6">EKC/KEOPS complex subunit BUD32</fullName>
        <ecNumber evidence="4">2.7.11.1</ecNumber>
    </recommendedName>
    <alternativeName>
        <fullName evidence="8 9">Atypical Serine/threonine protein kinase BUD32</fullName>
    </alternativeName>
    <alternativeName>
        <fullName evidence="5">EKC/KEOPS complex subunit bud32</fullName>
    </alternativeName>
</protein>
<dbReference type="GO" id="GO:0004674">
    <property type="term" value="F:protein serine/threonine kinase activity"/>
    <property type="evidence" value="ECO:0007669"/>
    <property type="project" value="UniProtKB-EC"/>
</dbReference>
<dbReference type="STRING" id="2070753.A0A3A2ZBT3"/>
<dbReference type="OrthoDB" id="1668230at2759"/>
<comment type="caution">
    <text evidence="13">The sequence shown here is derived from an EMBL/GenBank/DDBJ whole genome shotgun (WGS) entry which is preliminary data.</text>
</comment>
<evidence type="ECO:0000256" key="8">
    <source>
        <dbReference type="ARBA" id="ARBA00030980"/>
    </source>
</evidence>
<dbReference type="SMART" id="SM00220">
    <property type="entry name" value="S_TKc"/>
    <property type="match status" value="1"/>
</dbReference>
<evidence type="ECO:0000256" key="3">
    <source>
        <dbReference type="ARBA" id="ARBA00011534"/>
    </source>
</evidence>
<keyword evidence="14" id="KW-1185">Reference proteome</keyword>
<evidence type="ECO:0000256" key="6">
    <source>
        <dbReference type="ARBA" id="ARBA00019973"/>
    </source>
</evidence>
<evidence type="ECO:0000256" key="10">
    <source>
        <dbReference type="ARBA" id="ARBA00047899"/>
    </source>
</evidence>
<dbReference type="GO" id="GO:0000781">
    <property type="term" value="C:chromosome, telomeric region"/>
    <property type="evidence" value="ECO:0007669"/>
    <property type="project" value="UniProtKB-SubCell"/>
</dbReference>
<dbReference type="EC" id="2.7.11.1" evidence="4"/>